<accession>A0AAV5ISC0</accession>
<evidence type="ECO:0000313" key="2">
    <source>
        <dbReference type="Proteomes" id="UP001054252"/>
    </source>
</evidence>
<gene>
    <name evidence="1" type="ORF">SLEP1_g16884</name>
</gene>
<name>A0AAV5ISC0_9ROSI</name>
<evidence type="ECO:0000313" key="1">
    <source>
        <dbReference type="EMBL" id="GKV04772.1"/>
    </source>
</evidence>
<sequence length="104" mass="11787">MDTKCNYASDPSLPLDEFNGVGKQIIVQLTEDLYTHTCSNDKDGDNGDDNVKFHHNNHKNGIKEVFENSMITEKKLGAMFREDIVMAMPLIFVLFEEQKGDSAF</sequence>
<proteinExistence type="predicted"/>
<dbReference type="AlphaFoldDB" id="A0AAV5ISC0"/>
<organism evidence="1 2">
    <name type="scientific">Rubroshorea leprosula</name>
    <dbReference type="NCBI Taxonomy" id="152421"/>
    <lineage>
        <taxon>Eukaryota</taxon>
        <taxon>Viridiplantae</taxon>
        <taxon>Streptophyta</taxon>
        <taxon>Embryophyta</taxon>
        <taxon>Tracheophyta</taxon>
        <taxon>Spermatophyta</taxon>
        <taxon>Magnoliopsida</taxon>
        <taxon>eudicotyledons</taxon>
        <taxon>Gunneridae</taxon>
        <taxon>Pentapetalae</taxon>
        <taxon>rosids</taxon>
        <taxon>malvids</taxon>
        <taxon>Malvales</taxon>
        <taxon>Dipterocarpaceae</taxon>
        <taxon>Rubroshorea</taxon>
    </lineage>
</organism>
<dbReference type="EMBL" id="BPVZ01000022">
    <property type="protein sequence ID" value="GKV04772.1"/>
    <property type="molecule type" value="Genomic_DNA"/>
</dbReference>
<protein>
    <submittedName>
        <fullName evidence="1">Uncharacterized protein</fullName>
    </submittedName>
</protein>
<comment type="caution">
    <text evidence="1">The sequence shown here is derived from an EMBL/GenBank/DDBJ whole genome shotgun (WGS) entry which is preliminary data.</text>
</comment>
<reference evidence="1 2" key="1">
    <citation type="journal article" date="2021" name="Commun. Biol.">
        <title>The genome of Shorea leprosula (Dipterocarpaceae) highlights the ecological relevance of drought in aseasonal tropical rainforests.</title>
        <authorList>
            <person name="Ng K.K.S."/>
            <person name="Kobayashi M.J."/>
            <person name="Fawcett J.A."/>
            <person name="Hatakeyama M."/>
            <person name="Paape T."/>
            <person name="Ng C.H."/>
            <person name="Ang C.C."/>
            <person name="Tnah L.H."/>
            <person name="Lee C.T."/>
            <person name="Nishiyama T."/>
            <person name="Sese J."/>
            <person name="O'Brien M.J."/>
            <person name="Copetti D."/>
            <person name="Mohd Noor M.I."/>
            <person name="Ong R.C."/>
            <person name="Putra M."/>
            <person name="Sireger I.Z."/>
            <person name="Indrioko S."/>
            <person name="Kosugi Y."/>
            <person name="Izuno A."/>
            <person name="Isagi Y."/>
            <person name="Lee S.L."/>
            <person name="Shimizu K.K."/>
        </authorList>
    </citation>
    <scope>NUCLEOTIDE SEQUENCE [LARGE SCALE GENOMIC DNA]</scope>
    <source>
        <strain evidence="1">214</strain>
    </source>
</reference>
<dbReference type="Proteomes" id="UP001054252">
    <property type="component" value="Unassembled WGS sequence"/>
</dbReference>
<keyword evidence="2" id="KW-1185">Reference proteome</keyword>